<dbReference type="RefSeq" id="WP_008514697.1">
    <property type="nucleotide sequence ID" value="NZ_ACJM01000002.1"/>
</dbReference>
<dbReference type="OrthoDB" id="9802448at2"/>
<feature type="transmembrane region" description="Helical" evidence="4">
    <location>
        <begin position="60"/>
        <end position="77"/>
    </location>
</feature>
<evidence type="ECO:0000259" key="5">
    <source>
        <dbReference type="SMART" id="SM00382"/>
    </source>
</evidence>
<keyword evidence="2" id="KW-0067">ATP-binding</keyword>
<keyword evidence="8" id="KW-1185">Reference proteome</keyword>
<dbReference type="GO" id="GO:0030983">
    <property type="term" value="F:mismatched DNA binding"/>
    <property type="evidence" value="ECO:0007669"/>
    <property type="project" value="InterPro"/>
</dbReference>
<feature type="transmembrane region" description="Helical" evidence="4">
    <location>
        <begin position="37"/>
        <end position="54"/>
    </location>
</feature>
<feature type="transmembrane region" description="Helical" evidence="4">
    <location>
        <begin position="218"/>
        <end position="238"/>
    </location>
</feature>
<evidence type="ECO:0000256" key="4">
    <source>
        <dbReference type="SAM" id="Phobius"/>
    </source>
</evidence>
<keyword evidence="4" id="KW-1133">Transmembrane helix</keyword>
<evidence type="ECO:0000256" key="2">
    <source>
        <dbReference type="ARBA" id="ARBA00022840"/>
    </source>
</evidence>
<dbReference type="eggNOG" id="COG0249">
    <property type="taxonomic scope" value="Bacteria"/>
</dbReference>
<reference evidence="7 8" key="1">
    <citation type="submission" date="2009-02" db="EMBL/GenBank/DDBJ databases">
        <title>Sequencing of the draft genome and assembly of Dethiobacter alkaliphilus AHT 1.</title>
        <authorList>
            <consortium name="US DOE Joint Genome Institute (JGI-PGF)"/>
            <person name="Lucas S."/>
            <person name="Copeland A."/>
            <person name="Lapidus A."/>
            <person name="Glavina del Rio T."/>
            <person name="Dalin E."/>
            <person name="Tice H."/>
            <person name="Bruce D."/>
            <person name="Goodwin L."/>
            <person name="Pitluck S."/>
            <person name="Larimer F."/>
            <person name="Land M.L."/>
            <person name="Hauser L."/>
            <person name="Muyzer G."/>
        </authorList>
    </citation>
    <scope>NUCLEOTIDE SEQUENCE [LARGE SCALE GENOMIC DNA]</scope>
    <source>
        <strain evidence="7 8">AHT 1</strain>
    </source>
</reference>
<evidence type="ECO:0000313" key="7">
    <source>
        <dbReference type="EMBL" id="EEG78651.1"/>
    </source>
</evidence>
<evidence type="ECO:0000256" key="3">
    <source>
        <dbReference type="ARBA" id="ARBA00023125"/>
    </source>
</evidence>
<keyword evidence="4" id="KW-0472">Membrane</keyword>
<dbReference type="SUPFAM" id="SSF52540">
    <property type="entry name" value="P-loop containing nucleoside triphosphate hydrolases"/>
    <property type="match status" value="1"/>
</dbReference>
<dbReference type="AlphaFoldDB" id="C0GDD0"/>
<dbReference type="InterPro" id="IPR027417">
    <property type="entry name" value="P-loop_NTPase"/>
</dbReference>
<organism evidence="7 8">
    <name type="scientific">Dethiobacter alkaliphilus AHT 1</name>
    <dbReference type="NCBI Taxonomy" id="555088"/>
    <lineage>
        <taxon>Bacteria</taxon>
        <taxon>Bacillati</taxon>
        <taxon>Bacillota</taxon>
        <taxon>Dethiobacteria</taxon>
        <taxon>Dethiobacterales</taxon>
        <taxon>Dethiobacteraceae</taxon>
        <taxon>Dethiobacter</taxon>
    </lineage>
</organism>
<dbReference type="InterPro" id="IPR000432">
    <property type="entry name" value="DNA_mismatch_repair_MutS_C"/>
</dbReference>
<gene>
    <name evidence="7" type="ORF">DealDRAFT_0581</name>
</gene>
<comment type="caution">
    <text evidence="7">The sequence shown here is derived from an EMBL/GenBank/DDBJ whole genome shotgun (WGS) entry which is preliminary data.</text>
</comment>
<dbReference type="SMART" id="SM00534">
    <property type="entry name" value="MUTSac"/>
    <property type="match status" value="1"/>
</dbReference>
<dbReference type="Proteomes" id="UP000006443">
    <property type="component" value="Unassembled WGS sequence"/>
</dbReference>
<evidence type="ECO:0000313" key="8">
    <source>
        <dbReference type="Proteomes" id="UP000006443"/>
    </source>
</evidence>
<protein>
    <submittedName>
        <fullName evidence="7">DNA mismatch repair protein MutS domain protein</fullName>
    </submittedName>
</protein>
<dbReference type="PANTHER" id="PTHR11361">
    <property type="entry name" value="DNA MISMATCH REPAIR PROTEIN MUTS FAMILY MEMBER"/>
    <property type="match status" value="1"/>
</dbReference>
<dbReference type="GO" id="GO:0005524">
    <property type="term" value="F:ATP binding"/>
    <property type="evidence" value="ECO:0007669"/>
    <property type="project" value="UniProtKB-KW"/>
</dbReference>
<proteinExistence type="predicted"/>
<keyword evidence="4" id="KW-0812">Transmembrane</keyword>
<accession>C0GDD0</accession>
<dbReference type="PANTHER" id="PTHR11361:SF99">
    <property type="entry name" value="DNA MISMATCH REPAIR PROTEIN"/>
    <property type="match status" value="1"/>
</dbReference>
<evidence type="ECO:0000259" key="6">
    <source>
        <dbReference type="SMART" id="SM00534"/>
    </source>
</evidence>
<dbReference type="STRING" id="555088.DealDRAFT_0581"/>
<dbReference type="SMART" id="SM00382">
    <property type="entry name" value="AAA"/>
    <property type="match status" value="1"/>
</dbReference>
<dbReference type="InterPro" id="IPR045076">
    <property type="entry name" value="MutS"/>
</dbReference>
<sequence>MNNAREHTDIRKIYLQRTEDYQNQLVHAHRQSRGLSSLRLISFLGGGGALSYGYYRTMPVMYFLAFILFVLFVHLIVRHSRLNDKISFLENLVQINETAIVRLDGNWTTFTDDGSQYVNHNHPYTTDLHIFGKSSLFQFIYVPLSSGGKKRLVEMLSSRPSFTEIAPRQEAVADLAQRLDFRQHLQATASDAYFKKKNPAEVLSWLERKYSTGSVPQAVFFLPVVTLVMFALAFLGFVPYILPLASLMLQALIALWGERVVLERFKDLEKPVILLRRYAELLAWIEGEEFKASFLKEQKQRLFTGDVSSSRLIKRLKSIAERNDLRFSNALIYYPLNISLFWDLWTLRKLQAWQDKWGNSVREWFDAVAEIEAISCLSGLYHDNPQWIFPKVMDGTPFIDGQNIAHPLISPDERVGNDLAMPEQGRVLMITGSNMSGKSTLLRTLGINLVLAYTGSAVCATEMSCSMMDIYCKMQIHDDLKERTSTFYAELKRMKMIIDAAKSKEPLLVLLDEIFRGTNSRDRITATRTVIRQLHELNTITLVTTHDLELGSLADEYPGTISNYHFTDDIKDDHIEFDYKIKPGISKTANAIALMKMIGIEEQEDSRVKITTDYKK</sequence>
<keyword evidence="3" id="KW-0238">DNA-binding</keyword>
<dbReference type="GO" id="GO:0006298">
    <property type="term" value="P:mismatch repair"/>
    <property type="evidence" value="ECO:0007669"/>
    <property type="project" value="InterPro"/>
</dbReference>
<name>C0GDD0_DETAL</name>
<dbReference type="GO" id="GO:0140664">
    <property type="term" value="F:ATP-dependent DNA damage sensor activity"/>
    <property type="evidence" value="ECO:0007669"/>
    <property type="project" value="InterPro"/>
</dbReference>
<dbReference type="Gene3D" id="3.40.50.300">
    <property type="entry name" value="P-loop containing nucleotide triphosphate hydrolases"/>
    <property type="match status" value="1"/>
</dbReference>
<keyword evidence="1" id="KW-0547">Nucleotide-binding</keyword>
<dbReference type="Pfam" id="PF00488">
    <property type="entry name" value="MutS_V"/>
    <property type="match status" value="1"/>
</dbReference>
<feature type="domain" description="AAA+ ATPase" evidence="5">
    <location>
        <begin position="424"/>
        <end position="582"/>
    </location>
</feature>
<dbReference type="EMBL" id="ACJM01000002">
    <property type="protein sequence ID" value="EEG78651.1"/>
    <property type="molecule type" value="Genomic_DNA"/>
</dbReference>
<feature type="domain" description="DNA mismatch repair proteins mutS family" evidence="6">
    <location>
        <begin position="425"/>
        <end position="613"/>
    </location>
</feature>
<evidence type="ECO:0000256" key="1">
    <source>
        <dbReference type="ARBA" id="ARBA00022741"/>
    </source>
</evidence>
<dbReference type="GO" id="GO:0005829">
    <property type="term" value="C:cytosol"/>
    <property type="evidence" value="ECO:0007669"/>
    <property type="project" value="TreeGrafter"/>
</dbReference>
<dbReference type="InterPro" id="IPR003593">
    <property type="entry name" value="AAA+_ATPase"/>
</dbReference>